<accession>A0A517MBT3</accession>
<dbReference type="OrthoDB" id="283616at2"/>
<dbReference type="Proteomes" id="UP000320672">
    <property type="component" value="Chromosome"/>
</dbReference>
<reference evidence="1 2" key="1">
    <citation type="submission" date="2019-02" db="EMBL/GenBank/DDBJ databases">
        <title>Deep-cultivation of Planctomycetes and their phenomic and genomic characterization uncovers novel biology.</title>
        <authorList>
            <person name="Wiegand S."/>
            <person name="Jogler M."/>
            <person name="Boedeker C."/>
            <person name="Pinto D."/>
            <person name="Vollmers J."/>
            <person name="Rivas-Marin E."/>
            <person name="Kohn T."/>
            <person name="Peeters S.H."/>
            <person name="Heuer A."/>
            <person name="Rast P."/>
            <person name="Oberbeckmann S."/>
            <person name="Bunk B."/>
            <person name="Jeske O."/>
            <person name="Meyerdierks A."/>
            <person name="Storesund J.E."/>
            <person name="Kallscheuer N."/>
            <person name="Luecker S."/>
            <person name="Lage O.M."/>
            <person name="Pohl T."/>
            <person name="Merkel B.J."/>
            <person name="Hornburger P."/>
            <person name="Mueller R.-W."/>
            <person name="Bruemmer F."/>
            <person name="Labrenz M."/>
            <person name="Spormann A.M."/>
            <person name="Op den Camp H."/>
            <person name="Overmann J."/>
            <person name="Amann R."/>
            <person name="Jetten M.S.M."/>
            <person name="Mascher T."/>
            <person name="Medema M.H."/>
            <person name="Devos D.P."/>
            <person name="Kaster A.-K."/>
            <person name="Ovreas L."/>
            <person name="Rohde M."/>
            <person name="Galperin M.Y."/>
            <person name="Jogler C."/>
        </authorList>
    </citation>
    <scope>NUCLEOTIDE SEQUENCE [LARGE SCALE GENOMIC DNA]</scope>
    <source>
        <strain evidence="1 2">FF011L</strain>
    </source>
</reference>
<dbReference type="InterPro" id="IPR024755">
    <property type="entry name" value="cpYpsA"/>
</dbReference>
<name>A0A517MBT3_9BACT</name>
<proteinExistence type="predicted"/>
<dbReference type="EMBL" id="CP036262">
    <property type="protein sequence ID" value="QDS92343.1"/>
    <property type="molecule type" value="Genomic_DNA"/>
</dbReference>
<protein>
    <submittedName>
        <fullName evidence="1">Molybdenum carrier</fullName>
    </submittedName>
</protein>
<sequence length="172" mass="19203">MVGPQFTPERSSESFCPTHIVSGGQTGVDRAGLEAAIALGLSHGGWCPRGRLAEDGVVPSRFELQENDSDDYTVRTEQNVVDSDATLILYEIQLKGGTRLTQRLARRWDRPVLCIQIDQPWSIQTARDWLLQHQPERLNVAGPRESSAPGIQERAMQALLRILEQQPHATEH</sequence>
<keyword evidence="2" id="KW-1185">Reference proteome</keyword>
<evidence type="ECO:0000313" key="1">
    <source>
        <dbReference type="EMBL" id="QDS92343.1"/>
    </source>
</evidence>
<dbReference type="Gene3D" id="3.40.50.450">
    <property type="match status" value="1"/>
</dbReference>
<organism evidence="1 2">
    <name type="scientific">Roseimaritima multifibrata</name>
    <dbReference type="NCBI Taxonomy" id="1930274"/>
    <lineage>
        <taxon>Bacteria</taxon>
        <taxon>Pseudomonadati</taxon>
        <taxon>Planctomycetota</taxon>
        <taxon>Planctomycetia</taxon>
        <taxon>Pirellulales</taxon>
        <taxon>Pirellulaceae</taxon>
        <taxon>Roseimaritima</taxon>
    </lineage>
</organism>
<dbReference type="RefSeq" id="WP_145350615.1">
    <property type="nucleotide sequence ID" value="NZ_CP036262.1"/>
</dbReference>
<dbReference type="AlphaFoldDB" id="A0A517MBT3"/>
<dbReference type="Pfam" id="PF12694">
    <property type="entry name" value="cpYpsA"/>
    <property type="match status" value="1"/>
</dbReference>
<gene>
    <name evidence="1" type="ORF">FF011L_10850</name>
</gene>
<evidence type="ECO:0000313" key="2">
    <source>
        <dbReference type="Proteomes" id="UP000320672"/>
    </source>
</evidence>
<dbReference type="KEGG" id="rml:FF011L_10850"/>
<dbReference type="SUPFAM" id="SSF102405">
    <property type="entry name" value="MCP/YpsA-like"/>
    <property type="match status" value="1"/>
</dbReference>